<evidence type="ECO:0000313" key="5">
    <source>
        <dbReference type="EMBL" id="PRP76404.1"/>
    </source>
</evidence>
<feature type="repeat" description="WD" evidence="3">
    <location>
        <begin position="191"/>
        <end position="226"/>
    </location>
</feature>
<keyword evidence="1 3" id="KW-0853">WD repeat</keyword>
<proteinExistence type="predicted"/>
<keyword evidence="2" id="KW-0677">Repeat</keyword>
<protein>
    <submittedName>
        <fullName evidence="5">Uncharacterized protein</fullName>
    </submittedName>
</protein>
<dbReference type="EMBL" id="MDYQ01000329">
    <property type="protein sequence ID" value="PRP76404.1"/>
    <property type="molecule type" value="Genomic_DNA"/>
</dbReference>
<feature type="region of interest" description="Disordered" evidence="4">
    <location>
        <begin position="456"/>
        <end position="476"/>
    </location>
</feature>
<evidence type="ECO:0000313" key="6">
    <source>
        <dbReference type="Proteomes" id="UP000241769"/>
    </source>
</evidence>
<dbReference type="InterPro" id="IPR020472">
    <property type="entry name" value="WD40_PAC1"/>
</dbReference>
<keyword evidence="6" id="KW-1185">Reference proteome</keyword>
<dbReference type="SUPFAM" id="SSF50978">
    <property type="entry name" value="WD40 repeat-like"/>
    <property type="match status" value="1"/>
</dbReference>
<dbReference type="AlphaFoldDB" id="A0A2P6MXH4"/>
<dbReference type="PROSITE" id="PS50082">
    <property type="entry name" value="WD_REPEATS_2"/>
    <property type="match status" value="3"/>
</dbReference>
<feature type="repeat" description="WD" evidence="3">
    <location>
        <begin position="141"/>
        <end position="176"/>
    </location>
</feature>
<dbReference type="PANTHER" id="PTHR19848">
    <property type="entry name" value="WD40 REPEAT PROTEIN"/>
    <property type="match status" value="1"/>
</dbReference>
<evidence type="ECO:0000256" key="1">
    <source>
        <dbReference type="ARBA" id="ARBA00022574"/>
    </source>
</evidence>
<dbReference type="InParanoid" id="A0A2P6MXH4"/>
<accession>A0A2P6MXH4</accession>
<reference evidence="5 6" key="1">
    <citation type="journal article" date="2018" name="Genome Biol. Evol.">
        <title>Multiple Roots of Fruiting Body Formation in Amoebozoa.</title>
        <authorList>
            <person name="Hillmann F."/>
            <person name="Forbes G."/>
            <person name="Novohradska S."/>
            <person name="Ferling I."/>
            <person name="Riege K."/>
            <person name="Groth M."/>
            <person name="Westermann M."/>
            <person name="Marz M."/>
            <person name="Spaller T."/>
            <person name="Winckler T."/>
            <person name="Schaap P."/>
            <person name="Glockner G."/>
        </authorList>
    </citation>
    <scope>NUCLEOTIDE SEQUENCE [LARGE SCALE GENOMIC DNA]</scope>
    <source>
        <strain evidence="5 6">Jena</strain>
    </source>
</reference>
<dbReference type="STRING" id="1890364.A0A2P6MXH4"/>
<dbReference type="PROSITE" id="PS00678">
    <property type="entry name" value="WD_REPEATS_1"/>
    <property type="match status" value="2"/>
</dbReference>
<feature type="compositionally biased region" description="Acidic residues" evidence="4">
    <location>
        <begin position="457"/>
        <end position="476"/>
    </location>
</feature>
<organism evidence="5 6">
    <name type="scientific">Planoprotostelium fungivorum</name>
    <dbReference type="NCBI Taxonomy" id="1890364"/>
    <lineage>
        <taxon>Eukaryota</taxon>
        <taxon>Amoebozoa</taxon>
        <taxon>Evosea</taxon>
        <taxon>Variosea</taxon>
        <taxon>Cavosteliida</taxon>
        <taxon>Cavosteliaceae</taxon>
        <taxon>Planoprotostelium</taxon>
    </lineage>
</organism>
<evidence type="ECO:0000256" key="2">
    <source>
        <dbReference type="ARBA" id="ARBA00022737"/>
    </source>
</evidence>
<dbReference type="PRINTS" id="PR00320">
    <property type="entry name" value="GPROTEINBRPT"/>
</dbReference>
<evidence type="ECO:0000256" key="4">
    <source>
        <dbReference type="SAM" id="MobiDB-lite"/>
    </source>
</evidence>
<dbReference type="OrthoDB" id="1068471at2759"/>
<dbReference type="InterPro" id="IPR036322">
    <property type="entry name" value="WD40_repeat_dom_sf"/>
</dbReference>
<dbReference type="PANTHER" id="PTHR19848:SF8">
    <property type="entry name" value="F-BOX AND WD REPEAT DOMAIN CONTAINING 7"/>
    <property type="match status" value="1"/>
</dbReference>
<dbReference type="Proteomes" id="UP000241769">
    <property type="component" value="Unassembled WGS sequence"/>
</dbReference>
<dbReference type="InterPro" id="IPR019775">
    <property type="entry name" value="WD40_repeat_CS"/>
</dbReference>
<dbReference type="PROSITE" id="PS50294">
    <property type="entry name" value="WD_REPEATS_REGION"/>
    <property type="match status" value="2"/>
</dbReference>
<dbReference type="Pfam" id="PF00400">
    <property type="entry name" value="WD40"/>
    <property type="match status" value="5"/>
</dbReference>
<gene>
    <name evidence="5" type="ORF">PROFUN_15258</name>
</gene>
<dbReference type="InterPro" id="IPR001680">
    <property type="entry name" value="WD40_rpt"/>
</dbReference>
<name>A0A2P6MXH4_9EUKA</name>
<dbReference type="Gene3D" id="2.130.10.10">
    <property type="entry name" value="YVTN repeat-like/Quinoprotein amine dehydrogenase"/>
    <property type="match status" value="1"/>
</dbReference>
<feature type="repeat" description="WD" evidence="3">
    <location>
        <begin position="235"/>
        <end position="276"/>
    </location>
</feature>
<dbReference type="InterPro" id="IPR015943">
    <property type="entry name" value="WD40/YVTN_repeat-like_dom_sf"/>
</dbReference>
<sequence>MYGRERGFQLIHSVGRGQSNHRRHEGQVCDSLIPLLATEQTIFSRDIAGNIITDDRGCIFCYKTSPRGTSVAMSMGDVIQVLDGKTKKPRHLLRGHQEIVTSIAWLLPKENAEQPAEDTFFSSSLDKTIKLWKGDTCIATLRDHQDWIRCLSVNEGNDTLVSGCVSSMIVGWDVETLRPKFKLAGAHKSEVYPMLNTINSMSFMPGTSNVVVSGTKDGTIKLWDIRGKPVEMLRVRCHKNRLNSAVFNSGGDNILTSGRDHAVRLWDVRKLNETKGEEVGEALREFTQHKCEGYNINSSFYNQDRHIVTGSEDHQVYIYDIASGSLVNRLKGHRSIVHIVDTCDHHPLSISSSSIDKPTVLLWSPSLSHQVEETKWKVECTVEDTYRERQISIVENLIRRHGDEVFRVFHKYNFTFSMPSDWNAFLTNIQTIGGDSSVDVLRMVAEVTSDFSRSMEELSEEELAEMDESSEMEQTD</sequence>
<dbReference type="SMART" id="SM00320">
    <property type="entry name" value="WD40"/>
    <property type="match status" value="6"/>
</dbReference>
<comment type="caution">
    <text evidence="5">The sequence shown here is derived from an EMBL/GenBank/DDBJ whole genome shotgun (WGS) entry which is preliminary data.</text>
</comment>
<evidence type="ECO:0000256" key="3">
    <source>
        <dbReference type="PROSITE-ProRule" id="PRU00221"/>
    </source>
</evidence>